<comment type="caution">
    <text evidence="1">The sequence shown here is derived from an EMBL/GenBank/DDBJ whole genome shotgun (WGS) entry which is preliminary data.</text>
</comment>
<proteinExistence type="predicted"/>
<evidence type="ECO:0000313" key="2">
    <source>
        <dbReference type="Proteomes" id="UP000654345"/>
    </source>
</evidence>
<name>A0ABQ3UL77_9CHLR</name>
<dbReference type="EMBL" id="BNJG01000001">
    <property type="protein sequence ID" value="GHO53416.1"/>
    <property type="molecule type" value="Genomic_DNA"/>
</dbReference>
<gene>
    <name evidence="1" type="ORF">KSB_18910</name>
</gene>
<keyword evidence="2" id="KW-1185">Reference proteome</keyword>
<accession>A0ABQ3UL77</accession>
<evidence type="ECO:0000313" key="1">
    <source>
        <dbReference type="EMBL" id="GHO53416.1"/>
    </source>
</evidence>
<reference evidence="1 2" key="1">
    <citation type="journal article" date="2021" name="Int. J. Syst. Evol. Microbiol.">
        <title>Reticulibacter mediterranei gen. nov., sp. nov., within the new family Reticulibacteraceae fam. nov., and Ktedonospora formicarum gen. nov., sp. nov., Ktedonobacter robiniae sp. nov., Dictyobacter formicarum sp. nov. and Dictyobacter arantiisoli sp. nov., belonging to the class Ktedonobacteria.</title>
        <authorList>
            <person name="Yabe S."/>
            <person name="Zheng Y."/>
            <person name="Wang C.M."/>
            <person name="Sakai Y."/>
            <person name="Abe K."/>
            <person name="Yokota A."/>
            <person name="Donadio S."/>
            <person name="Cavaletti L."/>
            <person name="Monciardini P."/>
        </authorList>
    </citation>
    <scope>NUCLEOTIDE SEQUENCE [LARGE SCALE GENOMIC DNA]</scope>
    <source>
        <strain evidence="1 2">SOSP1-30</strain>
    </source>
</reference>
<sequence>MWTGRLHPPVHMHAISLLWRSLRAYGAQGKGVWCEAGGASLTPDTLTQGELASQSDAKKDFEKPCLNIPILYT</sequence>
<organism evidence="1 2">
    <name type="scientific">Ktedonobacter robiniae</name>
    <dbReference type="NCBI Taxonomy" id="2778365"/>
    <lineage>
        <taxon>Bacteria</taxon>
        <taxon>Bacillati</taxon>
        <taxon>Chloroflexota</taxon>
        <taxon>Ktedonobacteria</taxon>
        <taxon>Ktedonobacterales</taxon>
        <taxon>Ktedonobacteraceae</taxon>
        <taxon>Ktedonobacter</taxon>
    </lineage>
</organism>
<protein>
    <submittedName>
        <fullName evidence="1">Uncharacterized protein</fullName>
    </submittedName>
</protein>
<dbReference type="Proteomes" id="UP000654345">
    <property type="component" value="Unassembled WGS sequence"/>
</dbReference>